<dbReference type="Pfam" id="PF25553">
    <property type="entry name" value="BTB-POZ_ANK-like"/>
    <property type="match status" value="1"/>
</dbReference>
<keyword evidence="6" id="KW-1185">Reference proteome</keyword>
<organism evidence="5 6">
    <name type="scientific">Brassica napus</name>
    <name type="common">Rape</name>
    <dbReference type="NCBI Taxonomy" id="3708"/>
    <lineage>
        <taxon>Eukaryota</taxon>
        <taxon>Viridiplantae</taxon>
        <taxon>Streptophyta</taxon>
        <taxon>Embryophyta</taxon>
        <taxon>Tracheophyta</taxon>
        <taxon>Spermatophyta</taxon>
        <taxon>Magnoliopsida</taxon>
        <taxon>eudicotyledons</taxon>
        <taxon>Gunneridae</taxon>
        <taxon>Pentapetalae</taxon>
        <taxon>rosids</taxon>
        <taxon>malvids</taxon>
        <taxon>Brassicales</taxon>
        <taxon>Brassicaceae</taxon>
        <taxon>Brassiceae</taxon>
        <taxon>Brassica</taxon>
    </lineage>
</organism>
<dbReference type="Proteomes" id="UP000028999">
    <property type="component" value="Unassembled WGS sequence"/>
</dbReference>
<dbReference type="STRING" id="3708.A0A078IBA5"/>
<dbReference type="InterPro" id="IPR038920">
    <property type="entry name" value="At3g05675-like"/>
</dbReference>
<evidence type="ECO:0000256" key="3">
    <source>
        <dbReference type="ARBA" id="ARBA00022786"/>
    </source>
</evidence>
<accession>A0A078IBA5</accession>
<evidence type="ECO:0000313" key="6">
    <source>
        <dbReference type="Proteomes" id="UP000028999"/>
    </source>
</evidence>
<dbReference type="GO" id="GO:0016567">
    <property type="term" value="P:protein ubiquitination"/>
    <property type="evidence" value="ECO:0007669"/>
    <property type="project" value="UniProtKB-UniPathway"/>
</dbReference>
<name>A0A078IBA5_BRANA</name>
<dbReference type="EMBL" id="LK032716">
    <property type="protein sequence ID" value="CDY47437.1"/>
    <property type="molecule type" value="Genomic_DNA"/>
</dbReference>
<sequence>MKIFFLIVLDYMSNRPSLLNGRNGGVLVLELSSEVLSANSDVFAGLIAEKSPGLTCRMEISDVENLGVFKETVELMFEEGNGFFSVNISLCLVEQTKHLDHKHVAAGLKFSKAILWFCKNGTECPNLGKAFQIRWRRPFLRGADSSSTCR</sequence>
<gene>
    <name evidence="5" type="primary">BnaA08g29760D</name>
    <name evidence="5" type="ORF">GSBRNA2T00087473001</name>
</gene>
<evidence type="ECO:0000256" key="2">
    <source>
        <dbReference type="ARBA" id="ARBA00004906"/>
    </source>
</evidence>
<keyword evidence="3" id="KW-0833">Ubl conjugation pathway</keyword>
<dbReference type="PaxDb" id="3708-A0A078IBA5"/>
<comment type="pathway">
    <text evidence="2">Protein modification; protein ubiquitination.</text>
</comment>
<dbReference type="AlphaFoldDB" id="A0A078IBA5"/>
<protein>
    <submittedName>
        <fullName evidence="5">BnaA08g29760D protein</fullName>
    </submittedName>
</protein>
<dbReference type="PANTHER" id="PTHR31060">
    <property type="entry name" value="OSJNBA0011J08.25 PROTEIN-RELATED"/>
    <property type="match status" value="1"/>
</dbReference>
<dbReference type="Gramene" id="CDY47437">
    <property type="protein sequence ID" value="CDY47437"/>
    <property type="gene ID" value="GSBRNA2T00087473001"/>
</dbReference>
<proteinExistence type="predicted"/>
<dbReference type="PANTHER" id="PTHR31060:SF33">
    <property type="entry name" value="OS04G0278000 PROTEIN"/>
    <property type="match status" value="1"/>
</dbReference>
<dbReference type="InterPro" id="IPR058039">
    <property type="entry name" value="At3g05675-like_ankyrin"/>
</dbReference>
<reference evidence="5 6" key="1">
    <citation type="journal article" date="2014" name="Science">
        <title>Plant genetics. Early allopolyploid evolution in the post-Neolithic Brassica napus oilseed genome.</title>
        <authorList>
            <person name="Chalhoub B."/>
            <person name="Denoeud F."/>
            <person name="Liu S."/>
            <person name="Parkin I.A."/>
            <person name="Tang H."/>
            <person name="Wang X."/>
            <person name="Chiquet J."/>
            <person name="Belcram H."/>
            <person name="Tong C."/>
            <person name="Samans B."/>
            <person name="Correa M."/>
            <person name="Da Silva C."/>
            <person name="Just J."/>
            <person name="Falentin C."/>
            <person name="Koh C.S."/>
            <person name="Le Clainche I."/>
            <person name="Bernard M."/>
            <person name="Bento P."/>
            <person name="Noel B."/>
            <person name="Labadie K."/>
            <person name="Alberti A."/>
            <person name="Charles M."/>
            <person name="Arnaud D."/>
            <person name="Guo H."/>
            <person name="Daviaud C."/>
            <person name="Alamery S."/>
            <person name="Jabbari K."/>
            <person name="Zhao M."/>
            <person name="Edger P.P."/>
            <person name="Chelaifa H."/>
            <person name="Tack D."/>
            <person name="Lassalle G."/>
            <person name="Mestiri I."/>
            <person name="Schnel N."/>
            <person name="Le Paslier M.C."/>
            <person name="Fan G."/>
            <person name="Renault V."/>
            <person name="Bayer P.E."/>
            <person name="Golicz A.A."/>
            <person name="Manoli S."/>
            <person name="Lee T.H."/>
            <person name="Thi V.H."/>
            <person name="Chalabi S."/>
            <person name="Hu Q."/>
            <person name="Fan C."/>
            <person name="Tollenaere R."/>
            <person name="Lu Y."/>
            <person name="Battail C."/>
            <person name="Shen J."/>
            <person name="Sidebottom C.H."/>
            <person name="Wang X."/>
            <person name="Canaguier A."/>
            <person name="Chauveau A."/>
            <person name="Berard A."/>
            <person name="Deniot G."/>
            <person name="Guan M."/>
            <person name="Liu Z."/>
            <person name="Sun F."/>
            <person name="Lim Y.P."/>
            <person name="Lyons E."/>
            <person name="Town C.D."/>
            <person name="Bancroft I."/>
            <person name="Wang X."/>
            <person name="Meng J."/>
            <person name="Ma J."/>
            <person name="Pires J.C."/>
            <person name="King G.J."/>
            <person name="Brunel D."/>
            <person name="Delourme R."/>
            <person name="Renard M."/>
            <person name="Aury J.M."/>
            <person name="Adams K.L."/>
            <person name="Batley J."/>
            <person name="Snowdon R.J."/>
            <person name="Tost J."/>
            <person name="Edwards D."/>
            <person name="Zhou Y."/>
            <person name="Hua W."/>
            <person name="Sharpe A.G."/>
            <person name="Paterson A.H."/>
            <person name="Guan C."/>
            <person name="Wincker P."/>
        </authorList>
    </citation>
    <scope>NUCLEOTIDE SEQUENCE [LARGE SCALE GENOMIC DNA]</scope>
    <source>
        <strain evidence="6">cv. Darmor-bzh</strain>
    </source>
</reference>
<evidence type="ECO:0000256" key="1">
    <source>
        <dbReference type="ARBA" id="ARBA00002668"/>
    </source>
</evidence>
<comment type="function">
    <text evidence="1">May act as a substrate-specific adapter of an E3 ubiquitin-protein ligase complex (CUL3-RBX1-BTB) which mediates the ubiquitination and subsequent proteasomal degradation of target proteins.</text>
</comment>
<evidence type="ECO:0000259" key="4">
    <source>
        <dbReference type="Pfam" id="PF25553"/>
    </source>
</evidence>
<dbReference type="UniPathway" id="UPA00143"/>
<feature type="domain" description="At3g05675-like ankyrin-like" evidence="4">
    <location>
        <begin position="110"/>
        <end position="141"/>
    </location>
</feature>
<evidence type="ECO:0000313" key="5">
    <source>
        <dbReference type="EMBL" id="CDY47437.1"/>
    </source>
</evidence>